<evidence type="ECO:0000313" key="3">
    <source>
        <dbReference type="Proteomes" id="UP000693738"/>
    </source>
</evidence>
<evidence type="ECO:0000313" key="2">
    <source>
        <dbReference type="EMBL" id="CAG7561759.1"/>
    </source>
</evidence>
<accession>A0A8J2NKV4</accession>
<organism evidence="2 3">
    <name type="scientific">Fusarium equiseti</name>
    <name type="common">Fusarium scirpi</name>
    <dbReference type="NCBI Taxonomy" id="61235"/>
    <lineage>
        <taxon>Eukaryota</taxon>
        <taxon>Fungi</taxon>
        <taxon>Dikarya</taxon>
        <taxon>Ascomycota</taxon>
        <taxon>Pezizomycotina</taxon>
        <taxon>Sordariomycetes</taxon>
        <taxon>Hypocreomycetidae</taxon>
        <taxon>Hypocreales</taxon>
        <taxon>Nectriaceae</taxon>
        <taxon>Fusarium</taxon>
        <taxon>Fusarium incarnatum-equiseti species complex</taxon>
    </lineage>
</organism>
<reference evidence="2" key="1">
    <citation type="submission" date="2021-05" db="EMBL/GenBank/DDBJ databases">
        <authorList>
            <person name="Khan N."/>
        </authorList>
    </citation>
    <scope>NUCLEOTIDE SEQUENCE</scope>
</reference>
<name>A0A8J2NKV4_FUSEQ</name>
<protein>
    <submittedName>
        <fullName evidence="2">Uncharacterized protein</fullName>
    </submittedName>
</protein>
<dbReference type="AlphaFoldDB" id="A0A8J2NKV4"/>
<comment type="caution">
    <text evidence="2">The sequence shown here is derived from an EMBL/GenBank/DDBJ whole genome shotgun (WGS) entry which is preliminary data.</text>
</comment>
<dbReference type="Proteomes" id="UP000693738">
    <property type="component" value="Unassembled WGS sequence"/>
</dbReference>
<feature type="region of interest" description="Disordered" evidence="1">
    <location>
        <begin position="36"/>
        <end position="59"/>
    </location>
</feature>
<proteinExistence type="predicted"/>
<dbReference type="EMBL" id="CAJSTJ010000143">
    <property type="protein sequence ID" value="CAG7561759.1"/>
    <property type="molecule type" value="Genomic_DNA"/>
</dbReference>
<evidence type="ECO:0000256" key="1">
    <source>
        <dbReference type="SAM" id="MobiDB-lite"/>
    </source>
</evidence>
<gene>
    <name evidence="2" type="ORF">FEQUK3_LOCUS7466</name>
</gene>
<sequence>MNRALHLNPVQVADQSQETLCARFFDSAVPPQNAVRRQTSLTRGLRPRRGRADKKEKQAAEGCQGCLLVGILPQIPRCPVLRAPKWVQFKGCLDARLVEVFVIESAVPSTHRSDAAAFVRHRYGSG</sequence>